<dbReference type="InterPro" id="IPR050879">
    <property type="entry name" value="Acyltransferase_3"/>
</dbReference>
<evidence type="ECO:0000313" key="4">
    <source>
        <dbReference type="EMBL" id="SDD39061.1"/>
    </source>
</evidence>
<dbReference type="STRING" id="1271860.SAMN05216174_110210"/>
<dbReference type="InterPro" id="IPR002656">
    <property type="entry name" value="Acyl_transf_3_dom"/>
</dbReference>
<keyword evidence="4" id="KW-0012">Acyltransferase</keyword>
<dbReference type="Pfam" id="PF01757">
    <property type="entry name" value="Acyl_transf_3"/>
    <property type="match status" value="1"/>
</dbReference>
<feature type="transmembrane region" description="Helical" evidence="1">
    <location>
        <begin position="248"/>
        <end position="267"/>
    </location>
</feature>
<protein>
    <submittedName>
        <fullName evidence="4">Peptidoglycan/LPS O-acetylase OafA/YrhL, contains acyltransferase and SGNH-hydrolase domains</fullName>
    </submittedName>
</protein>
<dbReference type="GO" id="GO:0009103">
    <property type="term" value="P:lipopolysaccharide biosynthetic process"/>
    <property type="evidence" value="ECO:0007669"/>
    <property type="project" value="TreeGrafter"/>
</dbReference>
<reference evidence="5" key="1">
    <citation type="submission" date="2016-10" db="EMBL/GenBank/DDBJ databases">
        <authorList>
            <person name="Varghese N."/>
            <person name="Submissions S."/>
        </authorList>
    </citation>
    <scope>NUCLEOTIDE SEQUENCE [LARGE SCALE GENOMIC DNA]</scope>
    <source>
        <strain evidence="5">IBRC-M 10403</strain>
    </source>
</reference>
<dbReference type="Pfam" id="PF19040">
    <property type="entry name" value="SGNH"/>
    <property type="match status" value="1"/>
</dbReference>
<dbReference type="GO" id="GO:0016747">
    <property type="term" value="F:acyltransferase activity, transferring groups other than amino-acyl groups"/>
    <property type="evidence" value="ECO:0007669"/>
    <property type="project" value="InterPro"/>
</dbReference>
<feature type="domain" description="SGNH" evidence="3">
    <location>
        <begin position="460"/>
        <end position="672"/>
    </location>
</feature>
<dbReference type="Proteomes" id="UP000199501">
    <property type="component" value="Unassembled WGS sequence"/>
</dbReference>
<feature type="transmembrane region" description="Helical" evidence="1">
    <location>
        <begin position="216"/>
        <end position="236"/>
    </location>
</feature>
<evidence type="ECO:0000259" key="3">
    <source>
        <dbReference type="Pfam" id="PF19040"/>
    </source>
</evidence>
<feature type="domain" description="Acyltransferase 3" evidence="2">
    <location>
        <begin position="29"/>
        <end position="353"/>
    </location>
</feature>
<dbReference type="AlphaFoldDB" id="A0A1G6UCT6"/>
<evidence type="ECO:0000256" key="1">
    <source>
        <dbReference type="SAM" id="Phobius"/>
    </source>
</evidence>
<sequence length="681" mass="74422">MSGLASGERLATGVVGPEDEARPRRYRPEIQGLRALALTLVVVYHVWLGRVSGGVDVFFVVAGFLLTGQLTRAVEGRGIDFRPLWGRMITRLFPAALTVLFAVMVATVVWLPQNRWLQTIREIGAAALYVENWQLATDSIDYYAQNNVASVVQRFWSLSIQGQLYLAWPLLFGALAFLVHRAGRRLRPALLAVLLAVLTASLAYSVWLTAVNQPLAYFHTLTRVWEFALGGVLALVPVSLPRRVRVALGWAGVVALVLCGLVIPVGGSFPGYLALWPTLSAVAVILAGNTGDRMGVDRFLVSRPLRYLGDLSYSLYLWHWPVLVFFLVVHDRATVGPRAGAVIIVVSLALAALTHHLIEEPVRRSRLGVARWAPYRLAALTLASVLLVLFSWHTLVLRANDFSGIAQGDPDHPGALARAPGFEYSGIPDASLLPPMVALSNDWAGIDERDCALAPGTRALRVCTSETRTTPAKRIAVVGDSHIGQYVAALAPIAERHDWQLVIITRGGCPYSTASELAPGDLDCLEWNDDATAEILRLRPDAVFTLATRDVRVGRTEWTPPGFVERWRELDRAGITVLAVRDNPRFGHSPPECVLRDGAESDRCAVPRGDILAADPPYDNIPDIPSNVSFLDFSDYFCTSLTCPPTIGNVLVYMDDNHVTATFMTTLAPVVEDAILDATGW</sequence>
<gene>
    <name evidence="4" type="ORF">SAMN05216174_110210</name>
</gene>
<dbReference type="PANTHER" id="PTHR23028">
    <property type="entry name" value="ACETYLTRANSFERASE"/>
    <property type="match status" value="1"/>
</dbReference>
<feature type="transmembrane region" description="Helical" evidence="1">
    <location>
        <begin position="335"/>
        <end position="354"/>
    </location>
</feature>
<feature type="transmembrane region" description="Helical" evidence="1">
    <location>
        <begin position="92"/>
        <end position="111"/>
    </location>
</feature>
<dbReference type="InterPro" id="IPR043968">
    <property type="entry name" value="SGNH"/>
</dbReference>
<evidence type="ECO:0000259" key="2">
    <source>
        <dbReference type="Pfam" id="PF01757"/>
    </source>
</evidence>
<dbReference type="EMBL" id="FMZZ01000010">
    <property type="protein sequence ID" value="SDD39061.1"/>
    <property type="molecule type" value="Genomic_DNA"/>
</dbReference>
<keyword evidence="4" id="KW-0378">Hydrolase</keyword>
<keyword evidence="1" id="KW-1133">Transmembrane helix</keyword>
<feature type="transmembrane region" description="Helical" evidence="1">
    <location>
        <begin position="54"/>
        <end position="71"/>
    </location>
</feature>
<feature type="transmembrane region" description="Helical" evidence="1">
    <location>
        <begin position="311"/>
        <end position="329"/>
    </location>
</feature>
<name>A0A1G6UCT6_9PSEU</name>
<feature type="transmembrane region" description="Helical" evidence="1">
    <location>
        <begin position="375"/>
        <end position="395"/>
    </location>
</feature>
<keyword evidence="5" id="KW-1185">Reference proteome</keyword>
<keyword evidence="1" id="KW-0812">Transmembrane</keyword>
<keyword evidence="4" id="KW-0808">Transferase</keyword>
<feature type="transmembrane region" description="Helical" evidence="1">
    <location>
        <begin position="164"/>
        <end position="182"/>
    </location>
</feature>
<accession>A0A1G6UCT6</accession>
<evidence type="ECO:0000313" key="5">
    <source>
        <dbReference type="Proteomes" id="UP000199501"/>
    </source>
</evidence>
<feature type="transmembrane region" description="Helical" evidence="1">
    <location>
        <begin position="189"/>
        <end position="210"/>
    </location>
</feature>
<dbReference type="GO" id="GO:0016020">
    <property type="term" value="C:membrane"/>
    <property type="evidence" value="ECO:0007669"/>
    <property type="project" value="TreeGrafter"/>
</dbReference>
<dbReference type="GO" id="GO:0016787">
    <property type="term" value="F:hydrolase activity"/>
    <property type="evidence" value="ECO:0007669"/>
    <property type="project" value="UniProtKB-KW"/>
</dbReference>
<feature type="transmembrane region" description="Helical" evidence="1">
    <location>
        <begin position="273"/>
        <end position="290"/>
    </location>
</feature>
<dbReference type="PANTHER" id="PTHR23028:SF53">
    <property type="entry name" value="ACYL_TRANSF_3 DOMAIN-CONTAINING PROTEIN"/>
    <property type="match status" value="1"/>
</dbReference>
<organism evidence="4 5">
    <name type="scientific">Actinokineospora iranica</name>
    <dbReference type="NCBI Taxonomy" id="1271860"/>
    <lineage>
        <taxon>Bacteria</taxon>
        <taxon>Bacillati</taxon>
        <taxon>Actinomycetota</taxon>
        <taxon>Actinomycetes</taxon>
        <taxon>Pseudonocardiales</taxon>
        <taxon>Pseudonocardiaceae</taxon>
        <taxon>Actinokineospora</taxon>
    </lineage>
</organism>
<proteinExistence type="predicted"/>
<keyword evidence="1" id="KW-0472">Membrane</keyword>